<evidence type="ECO:0000256" key="5">
    <source>
        <dbReference type="ARBA" id="ARBA00023014"/>
    </source>
</evidence>
<keyword evidence="4" id="KW-0408">Iron</keyword>
<reference evidence="6 7" key="1">
    <citation type="submission" date="2018-10" db="EMBL/GenBank/DDBJ databases">
        <title>Ulvibacterium marinum gen. nov., sp. nov., a novel marine bacterium of the family Flavobacteriaceae, isolated from a culture of the green alga Ulva prolifera.</title>
        <authorList>
            <person name="Zhang Z."/>
        </authorList>
    </citation>
    <scope>NUCLEOTIDE SEQUENCE [LARGE SCALE GENOMIC DNA]</scope>
    <source>
        <strain evidence="6 7">CCMM003</strain>
    </source>
</reference>
<dbReference type="AlphaFoldDB" id="A0A3B0C5H8"/>
<protein>
    <submittedName>
        <fullName evidence="6">FAD-dependent oxidoreductase</fullName>
    </submittedName>
</protein>
<dbReference type="InterPro" id="IPR036188">
    <property type="entry name" value="FAD/NAD-bd_sf"/>
</dbReference>
<dbReference type="GO" id="GO:0051539">
    <property type="term" value="F:4 iron, 4 sulfur cluster binding"/>
    <property type="evidence" value="ECO:0007669"/>
    <property type="project" value="UniProtKB-KW"/>
</dbReference>
<proteinExistence type="predicted"/>
<organism evidence="6 7">
    <name type="scientific">Ulvibacterium marinum</name>
    <dbReference type="NCBI Taxonomy" id="2419782"/>
    <lineage>
        <taxon>Bacteria</taxon>
        <taxon>Pseudomonadati</taxon>
        <taxon>Bacteroidota</taxon>
        <taxon>Flavobacteriia</taxon>
        <taxon>Flavobacteriales</taxon>
        <taxon>Flavobacteriaceae</taxon>
        <taxon>Ulvibacterium</taxon>
    </lineage>
</organism>
<keyword evidence="3" id="KW-0560">Oxidoreductase</keyword>
<dbReference type="PANTHER" id="PTHR43498">
    <property type="entry name" value="FERREDOXIN:COB-COM HETERODISULFIDE REDUCTASE SUBUNIT A"/>
    <property type="match status" value="1"/>
</dbReference>
<evidence type="ECO:0000256" key="4">
    <source>
        <dbReference type="ARBA" id="ARBA00023004"/>
    </source>
</evidence>
<evidence type="ECO:0000256" key="2">
    <source>
        <dbReference type="ARBA" id="ARBA00022723"/>
    </source>
</evidence>
<dbReference type="GO" id="GO:0016491">
    <property type="term" value="F:oxidoreductase activity"/>
    <property type="evidence" value="ECO:0007669"/>
    <property type="project" value="UniProtKB-KW"/>
</dbReference>
<dbReference type="InterPro" id="IPR039650">
    <property type="entry name" value="HdrA-like"/>
</dbReference>
<keyword evidence="2" id="KW-0479">Metal-binding</keyword>
<sequence length="767" mass="86738">MIIEGFEKSIRENKLLLLRTELVVVGGGLAGVCTAVVAAREGVQVILVQDRPVLGGNASSEVRLWALGATSSMGNNNRWAREGGLINEILLDNLKRNKDGNPLLFDTILLEKVYEEKNITLLLNTAVYEVQKSNDKTIKSVKAFCSQNATTYQLEAPFFCDSSGDGIVAFQAGASFRMGAETPEEFDEGFAPNVEDYGNLLGHSLYFYTKDLCKPVEYIAPSFAINNAAELPRIRNYRLNEHGCNLWWVEYGGRLDTIHQSEEIKFELWKVVYGIWDYVKNSGKYPESENLTLEWVGTIPGKRESRRFEGDYMLVQKDIVDQKDYYDRVAFGGWAMDLHPADGIYSEHNSCTQWHTKGVYSIPYRCYYSKDIDNLFLAGRIISASHVAFGSSRVMLTCSHGGQAVGKAVALCLKNKWTPRTLAEEDKIGMLQLALNREGQSIPRLNLEDTSDLIQSATISSTSELKIGEIKSCGEWKKLKFNMAQILPLAANNTYIFKVKLQASEETSITLILKRSSKKTHFTPDIDLESKTFQLKKGIQEITFSSDKNIDENFYAYVCFMQNEAVDIMLSDERFIGVMTVLQKETPAVSNYGKQEPPENIGIDAFDFWTPEKMPGGKNIAMTIEPPVENFSSQNILNNNVRPTADGYSNVWQAELNDKNSELKISWWEKQKISMLRLFFDCDFDNALPSVFVTHPNAEIPFTVKKYKIYDDKKNMIYEKSDNYQAINTVVFDEPINTNELTIILAKKDENIPVGLYKISAYSENYL</sequence>
<keyword evidence="7" id="KW-1185">Reference proteome</keyword>
<accession>A0A3B0C5H8</accession>
<evidence type="ECO:0000256" key="3">
    <source>
        <dbReference type="ARBA" id="ARBA00023002"/>
    </source>
</evidence>
<dbReference type="PANTHER" id="PTHR43498:SF1">
    <property type="entry name" value="COB--COM HETERODISULFIDE REDUCTASE IRON-SULFUR SUBUNIT A"/>
    <property type="match status" value="1"/>
</dbReference>
<dbReference type="EMBL" id="RBCJ01000002">
    <property type="protein sequence ID" value="RKN81323.1"/>
    <property type="molecule type" value="Genomic_DNA"/>
</dbReference>
<dbReference type="Gene3D" id="3.50.50.60">
    <property type="entry name" value="FAD/NAD(P)-binding domain"/>
    <property type="match status" value="1"/>
</dbReference>
<dbReference type="OrthoDB" id="9780658at2"/>
<dbReference type="SUPFAM" id="SSF51905">
    <property type="entry name" value="FAD/NAD(P)-binding domain"/>
    <property type="match status" value="1"/>
</dbReference>
<name>A0A3B0C5H8_9FLAO</name>
<keyword evidence="1" id="KW-0004">4Fe-4S</keyword>
<evidence type="ECO:0000313" key="7">
    <source>
        <dbReference type="Proteomes" id="UP000276603"/>
    </source>
</evidence>
<evidence type="ECO:0000256" key="1">
    <source>
        <dbReference type="ARBA" id="ARBA00022485"/>
    </source>
</evidence>
<comment type="caution">
    <text evidence="6">The sequence shown here is derived from an EMBL/GenBank/DDBJ whole genome shotgun (WGS) entry which is preliminary data.</text>
</comment>
<dbReference type="Proteomes" id="UP000276603">
    <property type="component" value="Unassembled WGS sequence"/>
</dbReference>
<evidence type="ECO:0000313" key="6">
    <source>
        <dbReference type="EMBL" id="RKN81323.1"/>
    </source>
</evidence>
<dbReference type="GO" id="GO:0046872">
    <property type="term" value="F:metal ion binding"/>
    <property type="evidence" value="ECO:0007669"/>
    <property type="project" value="UniProtKB-KW"/>
</dbReference>
<dbReference type="Pfam" id="PF12831">
    <property type="entry name" value="FAD_oxidored"/>
    <property type="match status" value="1"/>
</dbReference>
<gene>
    <name evidence="6" type="ORF">D7Z94_10320</name>
</gene>
<keyword evidence="5" id="KW-0411">Iron-sulfur</keyword>
<dbReference type="RefSeq" id="WP_120711481.1">
    <property type="nucleotide sequence ID" value="NZ_RBCJ01000002.1"/>
</dbReference>